<dbReference type="KEGG" id="nta:107825201"/>
<dbReference type="AlphaFoldDB" id="A0A1S4D2G4"/>
<name>A0A1S4D2G4_TOBAC</name>
<evidence type="ECO:0000313" key="1">
    <source>
        <dbReference type="RefSeq" id="XP_016507513.1"/>
    </source>
</evidence>
<dbReference type="STRING" id="4097.A0A1S4D2G4"/>
<dbReference type="OrthoDB" id="775260at2759"/>
<gene>
    <name evidence="1" type="primary">LOC107825201</name>
</gene>
<protein>
    <submittedName>
        <fullName evidence="1">BTB/POZ domain-containing protein FBL11-like</fullName>
    </submittedName>
</protein>
<accession>A0A1S4D2G4</accession>
<proteinExistence type="predicted"/>
<dbReference type="Gene3D" id="3.80.10.10">
    <property type="entry name" value="Ribonuclease Inhibitor"/>
    <property type="match status" value="1"/>
</dbReference>
<sequence>MLDVSDTKVSCHAVGHVVRRSPHLKCLIARGCRHLLQEENNILENFPTLSYNCPVLYYELGKSCNLEEISLGWGFSFFSLETLRPAIKMLKTFIVGLGGSLGEDGLKLVPTFCPWLETLILYFQVISDSVVRNILETLKNLQVLALCYCFGEISSLSFQFSAPCLRKLKLERVTAQMTNDDLLTLAQNCMNITELSLLGCRCLNSGLHYSQEHLV</sequence>
<dbReference type="PaxDb" id="4097-A0A1S4D2G4"/>
<dbReference type="SUPFAM" id="SSF52047">
    <property type="entry name" value="RNI-like"/>
    <property type="match status" value="1"/>
</dbReference>
<reference evidence="1" key="1">
    <citation type="submission" date="2025-08" db="UniProtKB">
        <authorList>
            <consortium name="RefSeq"/>
        </authorList>
    </citation>
    <scope>IDENTIFICATION</scope>
</reference>
<dbReference type="OMA" id="NAWTESK"/>
<organism evidence="1">
    <name type="scientific">Nicotiana tabacum</name>
    <name type="common">Common tobacco</name>
    <dbReference type="NCBI Taxonomy" id="4097"/>
    <lineage>
        <taxon>Eukaryota</taxon>
        <taxon>Viridiplantae</taxon>
        <taxon>Streptophyta</taxon>
        <taxon>Embryophyta</taxon>
        <taxon>Tracheophyta</taxon>
        <taxon>Spermatophyta</taxon>
        <taxon>Magnoliopsida</taxon>
        <taxon>eudicotyledons</taxon>
        <taxon>Gunneridae</taxon>
        <taxon>Pentapetalae</taxon>
        <taxon>asterids</taxon>
        <taxon>lamiids</taxon>
        <taxon>Solanales</taxon>
        <taxon>Solanaceae</taxon>
        <taxon>Nicotianoideae</taxon>
        <taxon>Nicotianeae</taxon>
        <taxon>Nicotiana</taxon>
    </lineage>
</organism>
<dbReference type="RefSeq" id="XP_016507513.1">
    <property type="nucleotide sequence ID" value="XM_016652027.1"/>
</dbReference>
<dbReference type="InterPro" id="IPR032675">
    <property type="entry name" value="LRR_dom_sf"/>
</dbReference>